<evidence type="ECO:0000256" key="4">
    <source>
        <dbReference type="ARBA" id="ARBA00022692"/>
    </source>
</evidence>
<evidence type="ECO:0000256" key="7">
    <source>
        <dbReference type="ARBA" id="ARBA00023306"/>
    </source>
</evidence>
<evidence type="ECO:0000259" key="9">
    <source>
        <dbReference type="PROSITE" id="PS51779"/>
    </source>
</evidence>
<keyword evidence="3" id="KW-0132">Cell division</keyword>
<dbReference type="Pfam" id="PF07244">
    <property type="entry name" value="POTRA"/>
    <property type="match status" value="4"/>
</dbReference>
<dbReference type="Gene3D" id="3.10.20.310">
    <property type="entry name" value="membrane protein fhac"/>
    <property type="match status" value="4"/>
</dbReference>
<evidence type="ECO:0000256" key="1">
    <source>
        <dbReference type="ARBA" id="ARBA00004370"/>
    </source>
</evidence>
<comment type="subcellular location">
    <subcellularLocation>
        <location evidence="1">Membrane</location>
    </subcellularLocation>
</comment>
<keyword evidence="6" id="KW-0472">Membrane</keyword>
<evidence type="ECO:0000256" key="6">
    <source>
        <dbReference type="ARBA" id="ARBA00023136"/>
    </source>
</evidence>
<feature type="region of interest" description="Disordered" evidence="8">
    <location>
        <begin position="121"/>
        <end position="140"/>
    </location>
</feature>
<proteinExistence type="predicted"/>
<dbReference type="Proteomes" id="UP000318081">
    <property type="component" value="Chromosome"/>
</dbReference>
<dbReference type="InterPro" id="IPR050487">
    <property type="entry name" value="FtsQ_DivIB"/>
</dbReference>
<dbReference type="InterPro" id="IPR034746">
    <property type="entry name" value="POTRA"/>
</dbReference>
<feature type="domain" description="POTRA" evidence="9">
    <location>
        <begin position="401"/>
        <end position="479"/>
    </location>
</feature>
<evidence type="ECO:0000313" key="11">
    <source>
        <dbReference type="Proteomes" id="UP000318081"/>
    </source>
</evidence>
<keyword evidence="2" id="KW-1003">Cell membrane</keyword>
<name>A0ABX5XZ10_9BACT</name>
<keyword evidence="5" id="KW-1133">Transmembrane helix</keyword>
<dbReference type="PANTHER" id="PTHR37820:SF1">
    <property type="entry name" value="CELL DIVISION PROTEIN FTSQ"/>
    <property type="match status" value="1"/>
</dbReference>
<gene>
    <name evidence="10" type="primary">bamA_1</name>
    <name evidence="10" type="ORF">TBK1r_63070</name>
</gene>
<evidence type="ECO:0000256" key="5">
    <source>
        <dbReference type="ARBA" id="ARBA00022989"/>
    </source>
</evidence>
<feature type="compositionally biased region" description="Gly residues" evidence="8">
    <location>
        <begin position="121"/>
        <end position="133"/>
    </location>
</feature>
<reference evidence="10 11" key="1">
    <citation type="submission" date="2019-02" db="EMBL/GenBank/DDBJ databases">
        <title>Deep-cultivation of Planctomycetes and their phenomic and genomic characterization uncovers novel biology.</title>
        <authorList>
            <person name="Wiegand S."/>
            <person name="Jogler M."/>
            <person name="Boedeker C."/>
            <person name="Pinto D."/>
            <person name="Vollmers J."/>
            <person name="Rivas-Marin E."/>
            <person name="Kohn T."/>
            <person name="Peeters S.H."/>
            <person name="Heuer A."/>
            <person name="Rast P."/>
            <person name="Oberbeckmann S."/>
            <person name="Bunk B."/>
            <person name="Jeske O."/>
            <person name="Meyerdierks A."/>
            <person name="Storesund J.E."/>
            <person name="Kallscheuer N."/>
            <person name="Luecker S."/>
            <person name="Lage O.M."/>
            <person name="Pohl T."/>
            <person name="Merkel B.J."/>
            <person name="Hornburger P."/>
            <person name="Mueller R.-W."/>
            <person name="Bruemmer F."/>
            <person name="Labrenz M."/>
            <person name="Spormann A.M."/>
            <person name="Op den Camp H."/>
            <person name="Overmann J."/>
            <person name="Amann R."/>
            <person name="Jetten M.S.M."/>
            <person name="Mascher T."/>
            <person name="Medema M.H."/>
            <person name="Devos D.P."/>
            <person name="Kaster A.-K."/>
            <person name="Ovreas L."/>
            <person name="Rohde M."/>
            <person name="Galperin M.Y."/>
            <person name="Jogler C."/>
        </authorList>
    </citation>
    <scope>NUCLEOTIDE SEQUENCE [LARGE SCALE GENOMIC DNA]</scope>
    <source>
        <strain evidence="10 11">TBK1r</strain>
    </source>
</reference>
<evidence type="ECO:0000256" key="3">
    <source>
        <dbReference type="ARBA" id="ARBA00022618"/>
    </source>
</evidence>
<dbReference type="PANTHER" id="PTHR37820">
    <property type="entry name" value="CELL DIVISION PROTEIN DIVIB"/>
    <property type="match status" value="1"/>
</dbReference>
<keyword evidence="4" id="KW-0812">Transmembrane</keyword>
<feature type="domain" description="POTRA" evidence="9">
    <location>
        <begin position="160"/>
        <end position="231"/>
    </location>
</feature>
<dbReference type="EMBL" id="CP036432">
    <property type="protein sequence ID" value="QDV87278.1"/>
    <property type="molecule type" value="Genomic_DNA"/>
</dbReference>
<evidence type="ECO:0000256" key="2">
    <source>
        <dbReference type="ARBA" id="ARBA00022475"/>
    </source>
</evidence>
<protein>
    <submittedName>
        <fullName evidence="10">Outer membrane protein assembly factor BamA</fullName>
    </submittedName>
</protein>
<evidence type="ECO:0000256" key="8">
    <source>
        <dbReference type="SAM" id="MobiDB-lite"/>
    </source>
</evidence>
<evidence type="ECO:0000313" key="10">
    <source>
        <dbReference type="EMBL" id="QDV87278.1"/>
    </source>
</evidence>
<dbReference type="InterPro" id="IPR010827">
    <property type="entry name" value="BamA/TamA_POTRA"/>
</dbReference>
<organism evidence="10 11">
    <name type="scientific">Stieleria magnilauensis</name>
    <dbReference type="NCBI Taxonomy" id="2527963"/>
    <lineage>
        <taxon>Bacteria</taxon>
        <taxon>Pseudomonadati</taxon>
        <taxon>Planctomycetota</taxon>
        <taxon>Planctomycetia</taxon>
        <taxon>Pirellulales</taxon>
        <taxon>Pirellulaceae</taxon>
        <taxon>Stieleria</taxon>
    </lineage>
</organism>
<keyword evidence="7" id="KW-0131">Cell cycle</keyword>
<sequence length="554" mass="61886">MTARWPKHDPRTDCVFLVETVCLRLMTQRINTHGCPETEIRWCKIAGGASASAMIAGQRGEASIAGQLRALSGRAQALRSLLVAKTPEGSRPIAKKCFTAFIAGVVCLAFSLPAAAQMGGGMGGGGPQSGGPAGPAERPKFRDHVHNQDALPIGREHGDKVVTSVRIVGNRALSEHEILQKMQTKKGRFFSREVLLGDVHRLNEMKSFDHVTFKTKDNDAGVDVTFVVHERALISAISFHGNNRVNDRDLKGRAGLEVKDPLSEFSVESARRRLIDYYKDEGFNQVAITSTIGFKNKPGMVIFRINEGPKERIASINVIGNTLLSEARLKKLIKSRGPFLKFGYYTFNVANMAKIDRDVDILAATYHNLGYLTATVGRRISYSEDGKWMDVTFVVNEGKRFKINSVQIIGNQFVTEDSLRQRLELKAGDMFDGTILKRDVGEIVYGYGELGFIYADVQPKTVMRDEENTVDLVYQIEEGDRWKIGEIRVNIEGEPHLMRETVMLNMLEMREGDFIDRRLLEIGRRRMSNSQLLETNPQIADPPDIIVDPREDAF</sequence>
<accession>A0ABX5XZ10</accession>
<keyword evidence="11" id="KW-1185">Reference proteome</keyword>
<dbReference type="PROSITE" id="PS51779">
    <property type="entry name" value="POTRA"/>
    <property type="match status" value="2"/>
</dbReference>